<dbReference type="Pfam" id="PF25954">
    <property type="entry name" value="Beta-barrel_RND_2"/>
    <property type="match status" value="1"/>
</dbReference>
<dbReference type="EMBL" id="JAKEVZ010000002">
    <property type="protein sequence ID" value="MCF1750193.1"/>
    <property type="molecule type" value="Genomic_DNA"/>
</dbReference>
<evidence type="ECO:0000313" key="4">
    <source>
        <dbReference type="EMBL" id="MCF1750193.1"/>
    </source>
</evidence>
<dbReference type="PROSITE" id="PS51257">
    <property type="entry name" value="PROKAR_LIPOPROTEIN"/>
    <property type="match status" value="1"/>
</dbReference>
<keyword evidence="5" id="KW-1185">Reference proteome</keyword>
<dbReference type="Gene3D" id="2.40.50.100">
    <property type="match status" value="1"/>
</dbReference>
<dbReference type="Gene3D" id="2.40.420.20">
    <property type="match status" value="1"/>
</dbReference>
<evidence type="ECO:0000313" key="5">
    <source>
        <dbReference type="Proteomes" id="UP001201449"/>
    </source>
</evidence>
<comment type="caution">
    <text evidence="4">The sequence shown here is derived from an EMBL/GenBank/DDBJ whole genome shotgun (WGS) entry which is preliminary data.</text>
</comment>
<feature type="signal peptide" evidence="2">
    <location>
        <begin position="1"/>
        <end position="18"/>
    </location>
</feature>
<dbReference type="SUPFAM" id="SSF111369">
    <property type="entry name" value="HlyD-like secretion proteins"/>
    <property type="match status" value="1"/>
</dbReference>
<sequence length="369" mass="40810">MKYLSQTIRMTILASATAAVMLSCTEPNTQTPQTKSVTEAVYASGYLEALDQAVIRSQVEGVLLESFVNEGERVSKGQLLFTLSGVALDSRLQAAQTAYEIAKRNASDSSPVLEEARKGVAIAREQFVADSLNWLRQSRLYEQKAASISQYENAKKAYESSRQSLERSIVQLKGKQDQVIRDLDASRKDLRTVQDELDFFQVKSDRDGIFYESPFSPGELIKKGDILAVIGSDRGYLGSLKIDEKDISRVRLGQDVLLEMDAFPDKTFQATVSKIYSRIDPVDQMLRVDAELKDSLPASLTGLALEANIVIREKPEALVIPGNLLLPGDSVLVFQEGKEQKIKVLTGIRTLSEVEVLEGLSAESNLIKR</sequence>
<dbReference type="PANTHER" id="PTHR30469">
    <property type="entry name" value="MULTIDRUG RESISTANCE PROTEIN MDTA"/>
    <property type="match status" value="1"/>
</dbReference>
<dbReference type="InterPro" id="IPR058792">
    <property type="entry name" value="Beta-barrel_RND_2"/>
</dbReference>
<keyword evidence="2" id="KW-0732">Signal</keyword>
<accession>A0ABS9BQ63</accession>
<dbReference type="RefSeq" id="WP_234860317.1">
    <property type="nucleotide sequence ID" value="NZ_JAKEVZ010000002.1"/>
</dbReference>
<feature type="domain" description="CusB-like beta-barrel" evidence="3">
    <location>
        <begin position="241"/>
        <end position="294"/>
    </location>
</feature>
<proteinExistence type="predicted"/>
<feature type="chain" id="PRO_5047253264" evidence="2">
    <location>
        <begin position="19"/>
        <end position="369"/>
    </location>
</feature>
<name>A0ABS9BQ63_9BACT</name>
<gene>
    <name evidence="4" type="ORF">L0U89_03850</name>
</gene>
<protein>
    <submittedName>
        <fullName evidence="4">Efflux RND transporter periplasmic adaptor subunit</fullName>
    </submittedName>
</protein>
<feature type="coiled-coil region" evidence="1">
    <location>
        <begin position="148"/>
        <end position="175"/>
    </location>
</feature>
<keyword evidence="1" id="KW-0175">Coiled coil</keyword>
<dbReference type="Proteomes" id="UP001201449">
    <property type="component" value="Unassembled WGS sequence"/>
</dbReference>
<reference evidence="4 5" key="1">
    <citation type="submission" date="2022-01" db="EMBL/GenBank/DDBJ databases">
        <title>Mariniradius saccharolyticus sp. nov., isolated from sediment of a river.</title>
        <authorList>
            <person name="Liu H."/>
        </authorList>
    </citation>
    <scope>NUCLEOTIDE SEQUENCE [LARGE SCALE GENOMIC DNA]</scope>
    <source>
        <strain evidence="4 5">RY-2</strain>
    </source>
</reference>
<dbReference type="Gene3D" id="2.40.30.170">
    <property type="match status" value="1"/>
</dbReference>
<evidence type="ECO:0000256" key="1">
    <source>
        <dbReference type="SAM" id="Coils"/>
    </source>
</evidence>
<dbReference type="PANTHER" id="PTHR30469:SF15">
    <property type="entry name" value="HLYD FAMILY OF SECRETION PROTEINS"/>
    <property type="match status" value="1"/>
</dbReference>
<dbReference type="Gene3D" id="1.10.287.470">
    <property type="entry name" value="Helix hairpin bin"/>
    <property type="match status" value="1"/>
</dbReference>
<evidence type="ECO:0000256" key="2">
    <source>
        <dbReference type="SAM" id="SignalP"/>
    </source>
</evidence>
<organism evidence="4 5">
    <name type="scientific">Mariniradius sediminis</name>
    <dbReference type="NCBI Taxonomy" id="2909237"/>
    <lineage>
        <taxon>Bacteria</taxon>
        <taxon>Pseudomonadati</taxon>
        <taxon>Bacteroidota</taxon>
        <taxon>Cytophagia</taxon>
        <taxon>Cytophagales</taxon>
        <taxon>Cyclobacteriaceae</taxon>
        <taxon>Mariniradius</taxon>
    </lineage>
</organism>
<evidence type="ECO:0000259" key="3">
    <source>
        <dbReference type="Pfam" id="PF25954"/>
    </source>
</evidence>